<dbReference type="EMBL" id="JBHRWK010000054">
    <property type="protein sequence ID" value="MFC3453618.1"/>
    <property type="molecule type" value="Genomic_DNA"/>
</dbReference>
<keyword evidence="5" id="KW-0406">Ion transport</keyword>
<dbReference type="InterPro" id="IPR038770">
    <property type="entry name" value="Na+/solute_symporter_sf"/>
</dbReference>
<evidence type="ECO:0000313" key="10">
    <source>
        <dbReference type="Proteomes" id="UP001595645"/>
    </source>
</evidence>
<evidence type="ECO:0000256" key="2">
    <source>
        <dbReference type="ARBA" id="ARBA00022448"/>
    </source>
</evidence>
<keyword evidence="2" id="KW-0813">Transport</keyword>
<feature type="transmembrane region" description="Helical" evidence="7">
    <location>
        <begin position="113"/>
        <end position="139"/>
    </location>
</feature>
<dbReference type="InterPro" id="IPR050794">
    <property type="entry name" value="CPA2_transporter"/>
</dbReference>
<evidence type="ECO:0000256" key="6">
    <source>
        <dbReference type="ARBA" id="ARBA00023136"/>
    </source>
</evidence>
<feature type="transmembrane region" description="Helical" evidence="7">
    <location>
        <begin position="186"/>
        <end position="209"/>
    </location>
</feature>
<evidence type="ECO:0000256" key="5">
    <source>
        <dbReference type="ARBA" id="ARBA00023065"/>
    </source>
</evidence>
<feature type="transmembrane region" description="Helical" evidence="7">
    <location>
        <begin position="427"/>
        <end position="451"/>
    </location>
</feature>
<evidence type="ECO:0000256" key="7">
    <source>
        <dbReference type="SAM" id="Phobius"/>
    </source>
</evidence>
<feature type="transmembrane region" description="Helical" evidence="7">
    <location>
        <begin position="334"/>
        <end position="352"/>
    </location>
</feature>
<dbReference type="PANTHER" id="PTHR32468">
    <property type="entry name" value="CATION/H + ANTIPORTER"/>
    <property type="match status" value="1"/>
</dbReference>
<accession>A0ABV7P696</accession>
<organism evidence="9 10">
    <name type="scientific">Amycolatopsis speibonae</name>
    <dbReference type="NCBI Taxonomy" id="1450224"/>
    <lineage>
        <taxon>Bacteria</taxon>
        <taxon>Bacillati</taxon>
        <taxon>Actinomycetota</taxon>
        <taxon>Actinomycetes</taxon>
        <taxon>Pseudonocardiales</taxon>
        <taxon>Pseudonocardiaceae</taxon>
        <taxon>Amycolatopsis</taxon>
    </lineage>
</organism>
<feature type="transmembrane region" description="Helical" evidence="7">
    <location>
        <begin position="221"/>
        <end position="245"/>
    </location>
</feature>
<feature type="transmembrane region" description="Helical" evidence="7">
    <location>
        <begin position="160"/>
        <end position="180"/>
    </location>
</feature>
<dbReference type="Proteomes" id="UP001595645">
    <property type="component" value="Unassembled WGS sequence"/>
</dbReference>
<proteinExistence type="predicted"/>
<feature type="transmembrane region" description="Helical" evidence="7">
    <location>
        <begin position="251"/>
        <end position="271"/>
    </location>
</feature>
<feature type="transmembrane region" description="Helical" evidence="7">
    <location>
        <begin position="17"/>
        <end position="38"/>
    </location>
</feature>
<keyword evidence="4 7" id="KW-1133">Transmembrane helix</keyword>
<feature type="transmembrane region" description="Helical" evidence="7">
    <location>
        <begin position="87"/>
        <end position="107"/>
    </location>
</feature>
<feature type="transmembrane region" description="Helical" evidence="7">
    <location>
        <begin position="278"/>
        <end position="299"/>
    </location>
</feature>
<feature type="transmembrane region" description="Helical" evidence="7">
    <location>
        <begin position="58"/>
        <end position="80"/>
    </location>
</feature>
<evidence type="ECO:0000313" key="9">
    <source>
        <dbReference type="EMBL" id="MFC3453618.1"/>
    </source>
</evidence>
<name>A0ABV7P696_9PSEU</name>
<dbReference type="PANTHER" id="PTHR32468:SF0">
    <property type="entry name" value="K(+)_H(+) ANTIPORTER 1"/>
    <property type="match status" value="1"/>
</dbReference>
<keyword evidence="6 7" id="KW-0472">Membrane</keyword>
<dbReference type="InterPro" id="IPR006153">
    <property type="entry name" value="Cation/H_exchanger_TM"/>
</dbReference>
<dbReference type="RefSeq" id="WP_378242396.1">
    <property type="nucleotide sequence ID" value="NZ_JBHRWK010000054.1"/>
</dbReference>
<comment type="caution">
    <text evidence="9">The sequence shown here is derived from an EMBL/GenBank/DDBJ whole genome shotgun (WGS) entry which is preliminary data.</text>
</comment>
<feature type="domain" description="Cation/H+ exchanger transmembrane" evidence="8">
    <location>
        <begin position="75"/>
        <end position="443"/>
    </location>
</feature>
<feature type="transmembrane region" description="Helical" evidence="7">
    <location>
        <begin position="364"/>
        <end position="381"/>
    </location>
</feature>
<evidence type="ECO:0000256" key="3">
    <source>
        <dbReference type="ARBA" id="ARBA00022692"/>
    </source>
</evidence>
<reference evidence="10" key="1">
    <citation type="journal article" date="2019" name="Int. J. Syst. Evol. Microbiol.">
        <title>The Global Catalogue of Microorganisms (GCM) 10K type strain sequencing project: providing services to taxonomists for standard genome sequencing and annotation.</title>
        <authorList>
            <consortium name="The Broad Institute Genomics Platform"/>
            <consortium name="The Broad Institute Genome Sequencing Center for Infectious Disease"/>
            <person name="Wu L."/>
            <person name="Ma J."/>
        </authorList>
    </citation>
    <scope>NUCLEOTIDE SEQUENCE [LARGE SCALE GENOMIC DNA]</scope>
    <source>
        <strain evidence="10">CGMCC 4.7676</strain>
    </source>
</reference>
<sequence>MDSAVGDRTGRTTLRRILVGTALIAVPVVVIAVVLGLGSAYEPVAGPSAKTAAGGPDTYARLLVALPVILGACYLAGVLARRLGQPAVIGEIVAGILLGPSLFGIVWPDAFGWLFPGGVVSAINILSQLGLIFFMYLVGSEIDVDAVRRRGFTAVTVSQVSIALPMVSGIVLALGMYPLFGGDVGFLAFGLFIAVSMSVTAFPVLARILTDRGISKTPLGALALTCAAVDDVAAWCLLAVVVAVSQGGSPAEVFLTVGLTLLFVVVMVYVVRPLLGKLLARAPEPAVLAILLGGIMLSALATNEIGIHALFGAFLFGVIAPRRDPVVARAAGKLGSVTLTLLLPLFFAYTGLHTEFSLLGSGSLWLWTLLITAVAVFGKWVGSTTAARLTGVGWRESLSLGALMNCRGLTELVVLNVGLQMKVISPTVFAMLVIMTLVSTIATAPALSLIARFGKKSEKDLDKTAGPAAAESR</sequence>
<dbReference type="Pfam" id="PF00999">
    <property type="entry name" value="Na_H_Exchanger"/>
    <property type="match status" value="1"/>
</dbReference>
<keyword evidence="10" id="KW-1185">Reference proteome</keyword>
<evidence type="ECO:0000256" key="4">
    <source>
        <dbReference type="ARBA" id="ARBA00022989"/>
    </source>
</evidence>
<evidence type="ECO:0000259" key="8">
    <source>
        <dbReference type="Pfam" id="PF00999"/>
    </source>
</evidence>
<comment type="subcellular location">
    <subcellularLocation>
        <location evidence="1">Membrane</location>
        <topology evidence="1">Multi-pass membrane protein</topology>
    </subcellularLocation>
</comment>
<keyword evidence="3 7" id="KW-0812">Transmembrane</keyword>
<protein>
    <submittedName>
        <fullName evidence="9">Cation:proton antiporter</fullName>
    </submittedName>
</protein>
<evidence type="ECO:0000256" key="1">
    <source>
        <dbReference type="ARBA" id="ARBA00004141"/>
    </source>
</evidence>
<dbReference type="Gene3D" id="1.20.1530.20">
    <property type="match status" value="1"/>
</dbReference>
<gene>
    <name evidence="9" type="ORF">ACFOSH_29620</name>
</gene>